<keyword evidence="1" id="KW-1133">Transmembrane helix</keyword>
<dbReference type="OrthoDB" id="5326879at2"/>
<name>A0A3D8IMZ3_9HELI</name>
<dbReference type="EMBL" id="NXLT01000005">
    <property type="protein sequence ID" value="RDU66582.1"/>
    <property type="molecule type" value="Genomic_DNA"/>
</dbReference>
<accession>A0A3D8IMZ3</accession>
<keyword evidence="3" id="KW-1185">Reference proteome</keyword>
<dbReference type="Proteomes" id="UP000256514">
    <property type="component" value="Unassembled WGS sequence"/>
</dbReference>
<organism evidence="2 3">
    <name type="scientific">Helicobacter equorum</name>
    <dbReference type="NCBI Taxonomy" id="361872"/>
    <lineage>
        <taxon>Bacteria</taxon>
        <taxon>Pseudomonadati</taxon>
        <taxon>Campylobacterota</taxon>
        <taxon>Epsilonproteobacteria</taxon>
        <taxon>Campylobacterales</taxon>
        <taxon>Helicobacteraceae</taxon>
        <taxon>Helicobacter</taxon>
    </lineage>
</organism>
<evidence type="ECO:0000313" key="2">
    <source>
        <dbReference type="EMBL" id="RDU66582.1"/>
    </source>
</evidence>
<feature type="transmembrane region" description="Helical" evidence="1">
    <location>
        <begin position="6"/>
        <end position="26"/>
    </location>
</feature>
<dbReference type="PROSITE" id="PS51257">
    <property type="entry name" value="PROKAR_LIPOPROTEIN"/>
    <property type="match status" value="1"/>
</dbReference>
<reference evidence="2 3" key="1">
    <citation type="submission" date="2018-04" db="EMBL/GenBank/DDBJ databases">
        <title>Novel Campyloabacter and Helicobacter Species and Strains.</title>
        <authorList>
            <person name="Mannion A.J."/>
            <person name="Shen Z."/>
            <person name="Fox J.G."/>
        </authorList>
    </citation>
    <scope>NUCLEOTIDE SEQUENCE [LARGE SCALE GENOMIC DNA]</scope>
    <source>
        <strain evidence="2 3">MIT 12-6600</strain>
    </source>
</reference>
<evidence type="ECO:0000313" key="3">
    <source>
        <dbReference type="Proteomes" id="UP000256514"/>
    </source>
</evidence>
<dbReference type="RefSeq" id="WP_115571280.1">
    <property type="nucleotide sequence ID" value="NZ_NXLT01000005.1"/>
</dbReference>
<gene>
    <name evidence="2" type="ORF">CQA54_06370</name>
</gene>
<sequence>MLRIFHSVMIAYFLMIACGMVVGCGYKAKPYYERDEDTKTQNVNTDSQEVMQFQGVHSIHSTSLSEDSGD</sequence>
<evidence type="ECO:0008006" key="4">
    <source>
        <dbReference type="Google" id="ProtNLM"/>
    </source>
</evidence>
<comment type="caution">
    <text evidence="2">The sequence shown here is derived from an EMBL/GenBank/DDBJ whole genome shotgun (WGS) entry which is preliminary data.</text>
</comment>
<protein>
    <recommendedName>
        <fullName evidence="4">Lipoprotein</fullName>
    </recommendedName>
</protein>
<dbReference type="AlphaFoldDB" id="A0A3D8IMZ3"/>
<proteinExistence type="predicted"/>
<keyword evidence="1" id="KW-0472">Membrane</keyword>
<evidence type="ECO:0000256" key="1">
    <source>
        <dbReference type="SAM" id="Phobius"/>
    </source>
</evidence>
<keyword evidence="1" id="KW-0812">Transmembrane</keyword>